<dbReference type="InterPro" id="IPR003961">
    <property type="entry name" value="FN3_dom"/>
</dbReference>
<dbReference type="InterPro" id="IPR013783">
    <property type="entry name" value="Ig-like_fold"/>
</dbReference>
<dbReference type="PROSITE" id="PS50853">
    <property type="entry name" value="FN3"/>
    <property type="match status" value="1"/>
</dbReference>
<evidence type="ECO:0000259" key="1">
    <source>
        <dbReference type="PROSITE" id="PS50853"/>
    </source>
</evidence>
<proteinExistence type="predicted"/>
<dbReference type="Pfam" id="PF00041">
    <property type="entry name" value="fn3"/>
    <property type="match status" value="1"/>
</dbReference>
<dbReference type="AlphaFoldDB" id="A0AAV4XYH1"/>
<dbReference type="SUPFAM" id="SSF49265">
    <property type="entry name" value="Fibronectin type III"/>
    <property type="match status" value="1"/>
</dbReference>
<sequence>MPALSSSKVPLPPPIVHLTVLNNTALQVEWSMQSDNLYPVDGYYLSYRQQNKLLKRRITLPANTTKFLFDLAPHSWYEVYLVAFNKKR</sequence>
<protein>
    <submittedName>
        <fullName evidence="2">Protogenin</fullName>
    </submittedName>
</protein>
<organism evidence="2 3">
    <name type="scientific">Caerostris extrusa</name>
    <name type="common">Bark spider</name>
    <name type="synonym">Caerostris bankana</name>
    <dbReference type="NCBI Taxonomy" id="172846"/>
    <lineage>
        <taxon>Eukaryota</taxon>
        <taxon>Metazoa</taxon>
        <taxon>Ecdysozoa</taxon>
        <taxon>Arthropoda</taxon>
        <taxon>Chelicerata</taxon>
        <taxon>Arachnida</taxon>
        <taxon>Araneae</taxon>
        <taxon>Araneomorphae</taxon>
        <taxon>Entelegynae</taxon>
        <taxon>Araneoidea</taxon>
        <taxon>Araneidae</taxon>
        <taxon>Caerostris</taxon>
    </lineage>
</organism>
<evidence type="ECO:0000313" key="3">
    <source>
        <dbReference type="Proteomes" id="UP001054945"/>
    </source>
</evidence>
<dbReference type="Gene3D" id="2.60.40.10">
    <property type="entry name" value="Immunoglobulins"/>
    <property type="match status" value="1"/>
</dbReference>
<comment type="caution">
    <text evidence="2">The sequence shown here is derived from an EMBL/GenBank/DDBJ whole genome shotgun (WGS) entry which is preliminary data.</text>
</comment>
<reference evidence="2 3" key="1">
    <citation type="submission" date="2021-06" db="EMBL/GenBank/DDBJ databases">
        <title>Caerostris extrusa draft genome.</title>
        <authorList>
            <person name="Kono N."/>
            <person name="Arakawa K."/>
        </authorList>
    </citation>
    <scope>NUCLEOTIDE SEQUENCE [LARGE SCALE GENOMIC DNA]</scope>
</reference>
<dbReference type="EMBL" id="BPLR01000979">
    <property type="protein sequence ID" value="GIY98868.1"/>
    <property type="molecule type" value="Genomic_DNA"/>
</dbReference>
<dbReference type="CDD" id="cd00063">
    <property type="entry name" value="FN3"/>
    <property type="match status" value="1"/>
</dbReference>
<name>A0AAV4XYH1_CAEEX</name>
<evidence type="ECO:0000313" key="2">
    <source>
        <dbReference type="EMBL" id="GIY98868.1"/>
    </source>
</evidence>
<dbReference type="Proteomes" id="UP001054945">
    <property type="component" value="Unassembled WGS sequence"/>
</dbReference>
<feature type="domain" description="Fibronectin type-III" evidence="1">
    <location>
        <begin position="12"/>
        <end position="88"/>
    </location>
</feature>
<keyword evidence="3" id="KW-1185">Reference proteome</keyword>
<gene>
    <name evidence="2" type="primary">PRTG</name>
    <name evidence="2" type="ORF">CEXT_437451</name>
</gene>
<accession>A0AAV4XYH1</accession>
<dbReference type="InterPro" id="IPR036116">
    <property type="entry name" value="FN3_sf"/>
</dbReference>